<protein>
    <submittedName>
        <fullName evidence="2">MAP kinase kinase kinase win1</fullName>
    </submittedName>
</protein>
<dbReference type="GO" id="GO:0005524">
    <property type="term" value="F:ATP binding"/>
    <property type="evidence" value="ECO:0007669"/>
    <property type="project" value="InterPro"/>
</dbReference>
<comment type="caution">
    <text evidence="2">The sequence shown here is derived from an EMBL/GenBank/DDBJ whole genome shotgun (WGS) entry which is preliminary data.</text>
</comment>
<keyword evidence="2" id="KW-0808">Transferase</keyword>
<dbReference type="InterPro" id="IPR011009">
    <property type="entry name" value="Kinase-like_dom_sf"/>
</dbReference>
<dbReference type="OrthoDB" id="4062651at2759"/>
<dbReference type="SUPFAM" id="SSF56112">
    <property type="entry name" value="Protein kinase-like (PK-like)"/>
    <property type="match status" value="1"/>
</dbReference>
<dbReference type="GO" id="GO:0004672">
    <property type="term" value="F:protein kinase activity"/>
    <property type="evidence" value="ECO:0007669"/>
    <property type="project" value="InterPro"/>
</dbReference>
<keyword evidence="3" id="KW-1185">Reference proteome</keyword>
<organism evidence="2 3">
    <name type="scientific">Tolypocladium capitatum</name>
    <dbReference type="NCBI Taxonomy" id="45235"/>
    <lineage>
        <taxon>Eukaryota</taxon>
        <taxon>Fungi</taxon>
        <taxon>Dikarya</taxon>
        <taxon>Ascomycota</taxon>
        <taxon>Pezizomycotina</taxon>
        <taxon>Sordariomycetes</taxon>
        <taxon>Hypocreomycetidae</taxon>
        <taxon>Hypocreales</taxon>
        <taxon>Ophiocordycipitaceae</taxon>
        <taxon>Tolypocladium</taxon>
    </lineage>
</organism>
<gene>
    <name evidence="2" type="ORF">TCAP_00983</name>
</gene>
<dbReference type="AlphaFoldDB" id="A0A2K3QNK2"/>
<accession>A0A2K3QNK2</accession>
<feature type="domain" description="Protein kinase" evidence="1">
    <location>
        <begin position="1"/>
        <end position="89"/>
    </location>
</feature>
<dbReference type="PROSITE" id="PS50011">
    <property type="entry name" value="PROTEIN_KINASE_DOM"/>
    <property type="match status" value="1"/>
</dbReference>
<evidence type="ECO:0000313" key="3">
    <source>
        <dbReference type="Proteomes" id="UP000236621"/>
    </source>
</evidence>
<dbReference type="Proteomes" id="UP000236621">
    <property type="component" value="Unassembled WGS sequence"/>
</dbReference>
<proteinExistence type="predicted"/>
<dbReference type="STRING" id="45235.A0A2K3QNK2"/>
<dbReference type="Gene3D" id="1.10.510.10">
    <property type="entry name" value="Transferase(Phosphotransferase) domain 1"/>
    <property type="match status" value="1"/>
</dbReference>
<sequence>MASPWRLLDSLGWAHNDLNPGNILVNEVGMPVLIGFGSSHEVGIRLTTSRGTKGCIDVDMKDYTTSEKRHDISALAKIRVRLNKPTFET</sequence>
<evidence type="ECO:0000313" key="2">
    <source>
        <dbReference type="EMBL" id="PNY29104.1"/>
    </source>
</evidence>
<evidence type="ECO:0000259" key="1">
    <source>
        <dbReference type="PROSITE" id="PS50011"/>
    </source>
</evidence>
<dbReference type="InterPro" id="IPR000719">
    <property type="entry name" value="Prot_kinase_dom"/>
</dbReference>
<reference evidence="2 3" key="1">
    <citation type="submission" date="2017-08" db="EMBL/GenBank/DDBJ databases">
        <title>Harnessing the power of phylogenomics to disentangle the directionality and signatures of interkingdom host jumping in the parasitic fungal genus Tolypocladium.</title>
        <authorList>
            <person name="Quandt C.A."/>
            <person name="Patterson W."/>
            <person name="Spatafora J.W."/>
        </authorList>
    </citation>
    <scope>NUCLEOTIDE SEQUENCE [LARGE SCALE GENOMIC DNA]</scope>
    <source>
        <strain evidence="2 3">CBS 113982</strain>
    </source>
</reference>
<name>A0A2K3QNK2_9HYPO</name>
<dbReference type="EMBL" id="NRSZ01000156">
    <property type="protein sequence ID" value="PNY29104.1"/>
    <property type="molecule type" value="Genomic_DNA"/>
</dbReference>
<keyword evidence="2" id="KW-0418">Kinase</keyword>